<dbReference type="EMBL" id="LPWH01000122">
    <property type="protein sequence ID" value="POQ98461.1"/>
    <property type="molecule type" value="Genomic_DNA"/>
</dbReference>
<evidence type="ECO:0000259" key="8">
    <source>
        <dbReference type="Pfam" id="PF02698"/>
    </source>
</evidence>
<keyword evidence="2" id="KW-1003">Cell membrane</keyword>
<dbReference type="PANTHER" id="PTHR30336:SF0">
    <property type="entry name" value="PROTEIN SANA"/>
    <property type="match status" value="1"/>
</dbReference>
<comment type="caution">
    <text evidence="9">The sequence shown here is derived from an EMBL/GenBank/DDBJ whole genome shotgun (WGS) entry which is preliminary data.</text>
</comment>
<dbReference type="AlphaFoldDB" id="A0A2S4JG01"/>
<gene>
    <name evidence="9" type="ORF">AU468_12770</name>
</gene>
<evidence type="ECO:0000313" key="9">
    <source>
        <dbReference type="EMBL" id="POQ98461.1"/>
    </source>
</evidence>
<dbReference type="CDD" id="cd06259">
    <property type="entry name" value="YdcF-like"/>
    <property type="match status" value="1"/>
</dbReference>
<evidence type="ECO:0000256" key="1">
    <source>
        <dbReference type="ARBA" id="ARBA00004377"/>
    </source>
</evidence>
<feature type="domain" description="DUF218" evidence="8">
    <location>
        <begin position="54"/>
        <end position="192"/>
    </location>
</feature>
<keyword evidence="4" id="KW-0812">Transmembrane</keyword>
<keyword evidence="5" id="KW-1133">Transmembrane helix</keyword>
<evidence type="ECO:0000256" key="4">
    <source>
        <dbReference type="ARBA" id="ARBA00022692"/>
    </source>
</evidence>
<evidence type="ECO:0000256" key="6">
    <source>
        <dbReference type="ARBA" id="ARBA00023136"/>
    </source>
</evidence>
<keyword evidence="6" id="KW-0472">Membrane</keyword>
<sequence length="230" mass="25394">MSHRLFSFLSTAWRVVRLGVLFVLLVIFFSHAVVKHAAEGKVITDPRELPAGSVVLLLGTSRYTRSGAPNQFFHHRIQAAARAYETGRVSTIVASGDNSSAGYNEPLSMYNALREAGVDSSAIVLDYAGLRTLDSVWRMQHVFGQDQFVIISQPFHVERALFIAGHHGIGATGLGAENATGALHFYVRLREYFARVQAVLDVYLFRTEPEQTEQGSPIEFTPPFDVESAP</sequence>
<dbReference type="GO" id="GO:0005886">
    <property type="term" value="C:plasma membrane"/>
    <property type="evidence" value="ECO:0007669"/>
    <property type="project" value="UniProtKB-SubCell"/>
</dbReference>
<evidence type="ECO:0000256" key="5">
    <source>
        <dbReference type="ARBA" id="ARBA00022989"/>
    </source>
</evidence>
<keyword evidence="3" id="KW-0997">Cell inner membrane</keyword>
<evidence type="ECO:0000256" key="7">
    <source>
        <dbReference type="ARBA" id="ARBA00037355"/>
    </source>
</evidence>
<evidence type="ECO:0000256" key="3">
    <source>
        <dbReference type="ARBA" id="ARBA00022519"/>
    </source>
</evidence>
<dbReference type="Proteomes" id="UP000237350">
    <property type="component" value="Unassembled WGS sequence"/>
</dbReference>
<dbReference type="OrthoDB" id="9782395at2"/>
<reference evidence="10" key="1">
    <citation type="submission" date="2015-12" db="EMBL/GenBank/DDBJ databases">
        <authorList>
            <person name="Lodha T.D."/>
            <person name="Chintalapati S."/>
            <person name="Chintalapati V.R."/>
            <person name="Sravanthi T."/>
        </authorList>
    </citation>
    <scope>NUCLEOTIDE SEQUENCE [LARGE SCALE GENOMIC DNA]</scope>
    <source>
        <strain evidence="10">JC133</strain>
    </source>
</reference>
<organism evidence="9 10">
    <name type="scientific">Alkalispirochaeta sphaeroplastigenens</name>
    <dbReference type="NCBI Taxonomy" id="1187066"/>
    <lineage>
        <taxon>Bacteria</taxon>
        <taxon>Pseudomonadati</taxon>
        <taxon>Spirochaetota</taxon>
        <taxon>Spirochaetia</taxon>
        <taxon>Spirochaetales</taxon>
        <taxon>Spirochaetaceae</taxon>
        <taxon>Alkalispirochaeta</taxon>
    </lineage>
</organism>
<keyword evidence="10" id="KW-1185">Reference proteome</keyword>
<comment type="subcellular location">
    <subcellularLocation>
        <location evidence="1">Cell inner membrane</location>
        <topology evidence="1">Single-pass membrane protein</topology>
    </subcellularLocation>
</comment>
<dbReference type="InterPro" id="IPR003848">
    <property type="entry name" value="DUF218"/>
</dbReference>
<evidence type="ECO:0000313" key="10">
    <source>
        <dbReference type="Proteomes" id="UP000237350"/>
    </source>
</evidence>
<accession>A0A2S4JG01</accession>
<proteinExistence type="predicted"/>
<protein>
    <recommendedName>
        <fullName evidence="8">DUF218 domain-containing protein</fullName>
    </recommendedName>
</protein>
<dbReference type="InterPro" id="IPR051599">
    <property type="entry name" value="Cell_Envelope_Assoc"/>
</dbReference>
<dbReference type="Pfam" id="PF02698">
    <property type="entry name" value="DUF218"/>
    <property type="match status" value="1"/>
</dbReference>
<dbReference type="PANTHER" id="PTHR30336">
    <property type="entry name" value="INNER MEMBRANE PROTEIN, PROBABLE PERMEASE"/>
    <property type="match status" value="1"/>
</dbReference>
<comment type="function">
    <text evidence="7">Participates in the barrier function of the cell envelope.</text>
</comment>
<evidence type="ECO:0000256" key="2">
    <source>
        <dbReference type="ARBA" id="ARBA00022475"/>
    </source>
</evidence>
<dbReference type="RefSeq" id="WP_103681061.1">
    <property type="nucleotide sequence ID" value="NZ_LPWH01000122.1"/>
</dbReference>
<name>A0A2S4JG01_9SPIO</name>